<proteinExistence type="predicted"/>
<gene>
    <name evidence="1" type="ORF">STAS_07970</name>
</gene>
<evidence type="ECO:0000313" key="2">
    <source>
        <dbReference type="Proteomes" id="UP000325081"/>
    </source>
</evidence>
<reference evidence="2" key="1">
    <citation type="journal article" date="2019" name="Curr. Biol.">
        <title>Genome Sequence of Striga asiatica Provides Insight into the Evolution of Plant Parasitism.</title>
        <authorList>
            <person name="Yoshida S."/>
            <person name="Kim S."/>
            <person name="Wafula E.K."/>
            <person name="Tanskanen J."/>
            <person name="Kim Y.M."/>
            <person name="Honaas L."/>
            <person name="Yang Z."/>
            <person name="Spallek T."/>
            <person name="Conn C.E."/>
            <person name="Ichihashi Y."/>
            <person name="Cheong K."/>
            <person name="Cui S."/>
            <person name="Der J.P."/>
            <person name="Gundlach H."/>
            <person name="Jiao Y."/>
            <person name="Hori C."/>
            <person name="Ishida J.K."/>
            <person name="Kasahara H."/>
            <person name="Kiba T."/>
            <person name="Kim M.S."/>
            <person name="Koo N."/>
            <person name="Laohavisit A."/>
            <person name="Lee Y.H."/>
            <person name="Lumba S."/>
            <person name="McCourt P."/>
            <person name="Mortimer J.C."/>
            <person name="Mutuku J.M."/>
            <person name="Nomura T."/>
            <person name="Sasaki-Sekimoto Y."/>
            <person name="Seto Y."/>
            <person name="Wang Y."/>
            <person name="Wakatake T."/>
            <person name="Sakakibara H."/>
            <person name="Demura T."/>
            <person name="Yamaguchi S."/>
            <person name="Yoneyama K."/>
            <person name="Manabe R.I."/>
            <person name="Nelson D.C."/>
            <person name="Schulman A.H."/>
            <person name="Timko M.P."/>
            <person name="dePamphilis C.W."/>
            <person name="Choi D."/>
            <person name="Shirasu K."/>
        </authorList>
    </citation>
    <scope>NUCLEOTIDE SEQUENCE [LARGE SCALE GENOMIC DNA]</scope>
    <source>
        <strain evidence="2">cv. UVA1</strain>
    </source>
</reference>
<protein>
    <submittedName>
        <fullName evidence="1">Phospho-2-dehydro-3-deoxyheptonate aldolase</fullName>
    </submittedName>
</protein>
<name>A0A5A7PH17_STRAF</name>
<accession>A0A5A7PH17</accession>
<dbReference type="AlphaFoldDB" id="A0A5A7PH17"/>
<keyword evidence="2" id="KW-1185">Reference proteome</keyword>
<dbReference type="EMBL" id="BKCP01004516">
    <property type="protein sequence ID" value="GER31926.1"/>
    <property type="molecule type" value="Genomic_DNA"/>
</dbReference>
<sequence>MTVLQAVGALAGLLMRCQRLVLCRSNPQPATHFSSSSLEIVAVSIRLSPHHHPVSLLRYRDSPHRRVSRPSLSSRRAAAVYFRRAPPSLAVADQSGHLPVDPRSFLR</sequence>
<organism evidence="1 2">
    <name type="scientific">Striga asiatica</name>
    <name type="common">Asiatic witchweed</name>
    <name type="synonym">Buchnera asiatica</name>
    <dbReference type="NCBI Taxonomy" id="4170"/>
    <lineage>
        <taxon>Eukaryota</taxon>
        <taxon>Viridiplantae</taxon>
        <taxon>Streptophyta</taxon>
        <taxon>Embryophyta</taxon>
        <taxon>Tracheophyta</taxon>
        <taxon>Spermatophyta</taxon>
        <taxon>Magnoliopsida</taxon>
        <taxon>eudicotyledons</taxon>
        <taxon>Gunneridae</taxon>
        <taxon>Pentapetalae</taxon>
        <taxon>asterids</taxon>
        <taxon>lamiids</taxon>
        <taxon>Lamiales</taxon>
        <taxon>Orobanchaceae</taxon>
        <taxon>Buchnereae</taxon>
        <taxon>Striga</taxon>
    </lineage>
</organism>
<evidence type="ECO:0000313" key="1">
    <source>
        <dbReference type="EMBL" id="GER31926.1"/>
    </source>
</evidence>
<comment type="caution">
    <text evidence="1">The sequence shown here is derived from an EMBL/GenBank/DDBJ whole genome shotgun (WGS) entry which is preliminary data.</text>
</comment>
<dbReference type="Proteomes" id="UP000325081">
    <property type="component" value="Unassembled WGS sequence"/>
</dbReference>